<dbReference type="FunFam" id="1.20.5.170:FF:000012">
    <property type="entry name" value="Putative transcription factor AP-1"/>
    <property type="match status" value="1"/>
</dbReference>
<comment type="similarity">
    <text evidence="1">Belongs to the bZIP family. Jun subfamily.</text>
</comment>
<dbReference type="GO" id="GO:0000978">
    <property type="term" value="F:RNA polymerase II cis-regulatory region sequence-specific DNA binding"/>
    <property type="evidence" value="ECO:0007669"/>
    <property type="project" value="TreeGrafter"/>
</dbReference>
<dbReference type="InterPro" id="IPR005643">
    <property type="entry name" value="JNK"/>
</dbReference>
<dbReference type="Proteomes" id="UP000261540">
    <property type="component" value="Unplaced"/>
</dbReference>
<evidence type="ECO:0000256" key="5">
    <source>
        <dbReference type="SAM" id="Coils"/>
    </source>
</evidence>
<organism evidence="7 8">
    <name type="scientific">Paramormyrops kingsleyae</name>
    <dbReference type="NCBI Taxonomy" id="1676925"/>
    <lineage>
        <taxon>Eukaryota</taxon>
        <taxon>Metazoa</taxon>
        <taxon>Chordata</taxon>
        <taxon>Craniata</taxon>
        <taxon>Vertebrata</taxon>
        <taxon>Euteleostomi</taxon>
        <taxon>Actinopterygii</taxon>
        <taxon>Neopterygii</taxon>
        <taxon>Teleostei</taxon>
        <taxon>Osteoglossocephala</taxon>
        <taxon>Osteoglossomorpha</taxon>
        <taxon>Osteoglossiformes</taxon>
        <taxon>Mormyridae</taxon>
        <taxon>Paramormyrops</taxon>
    </lineage>
</organism>
<dbReference type="Pfam" id="PF03957">
    <property type="entry name" value="Jun"/>
    <property type="match status" value="1"/>
</dbReference>
<evidence type="ECO:0000313" key="7">
    <source>
        <dbReference type="Ensembl" id="ENSPKIP00000000180.1"/>
    </source>
</evidence>
<name>A0A3B3Q3I3_9TELE</name>
<dbReference type="InterPro" id="IPR004827">
    <property type="entry name" value="bZIP"/>
</dbReference>
<dbReference type="SUPFAM" id="SSF57959">
    <property type="entry name" value="Leucine zipper domain"/>
    <property type="match status" value="1"/>
</dbReference>
<dbReference type="GO" id="GO:0000981">
    <property type="term" value="F:DNA-binding transcription factor activity, RNA polymerase II-specific"/>
    <property type="evidence" value="ECO:0007669"/>
    <property type="project" value="TreeGrafter"/>
</dbReference>
<keyword evidence="4" id="KW-0804">Transcription</keyword>
<dbReference type="GO" id="GO:0005667">
    <property type="term" value="C:transcription regulator complex"/>
    <property type="evidence" value="ECO:0007669"/>
    <property type="project" value="TreeGrafter"/>
</dbReference>
<dbReference type="InterPro" id="IPR008917">
    <property type="entry name" value="TF_DNA-bd_sf"/>
</dbReference>
<dbReference type="Pfam" id="PF00170">
    <property type="entry name" value="bZIP_1"/>
    <property type="match status" value="1"/>
</dbReference>
<dbReference type="SUPFAM" id="SSF47454">
    <property type="entry name" value="A DNA-binding domain in eukaryotic transcription factors"/>
    <property type="match status" value="1"/>
</dbReference>
<evidence type="ECO:0000256" key="4">
    <source>
        <dbReference type="ARBA" id="ARBA00023163"/>
    </source>
</evidence>
<keyword evidence="3" id="KW-0238">DNA-binding</keyword>
<sequence>MFLFCSAIYTCMCVFPQGNVLNSPGISSSGSLKCLCNDKPISIYVSLVREITLPMTNKMETAFYHDDNPSMPNFGQVSDFEGYQSQKMMGKKNMIAQNFPDMLGSTSELKLMQGLPVNSSNLNANSTGINNTSSSIMAASDMNLLKLQSPDLEQLMIQSNQGLITANPGPNCAGNTFLYRNQVTNEQDGFTDGFDRALADLNKQNQLVGASISPSSAIQGSYHRNIMSTGELLTYTNMNSYSPTQITGSASYLGSQLPFATAGHCSGHSGQGQGSHSQRRGMDAVQIVPEMPHPLVESTSSPKSLSPIDMESQERIKAERKRIRNRIAASKCRKRKLERISRLEERVKALKTQNFDLASAASVLRDQVAQLKEKVTSHVNSGCQIVVAKRGGT</sequence>
<dbReference type="PANTHER" id="PTHR11462:SF51">
    <property type="entry name" value="JUNE PROTO-ONCOGENE, AP-1 TRANSCRIPTION FACTOR SUBUNIT"/>
    <property type="match status" value="1"/>
</dbReference>
<dbReference type="PROSITE" id="PS50217">
    <property type="entry name" value="BZIP"/>
    <property type="match status" value="1"/>
</dbReference>
<dbReference type="Gene3D" id="1.20.5.170">
    <property type="match status" value="1"/>
</dbReference>
<protein>
    <submittedName>
        <fullName evidence="7">JunE proto-oncogene, AP-1 transcription factor subunit</fullName>
    </submittedName>
</protein>
<keyword evidence="5" id="KW-0175">Coiled coil</keyword>
<keyword evidence="2" id="KW-0805">Transcription regulation</keyword>
<evidence type="ECO:0000256" key="2">
    <source>
        <dbReference type="ARBA" id="ARBA00023015"/>
    </source>
</evidence>
<proteinExistence type="inferred from homology"/>
<dbReference type="InterPro" id="IPR046347">
    <property type="entry name" value="bZIP_sf"/>
</dbReference>
<dbReference type="CDD" id="cd14696">
    <property type="entry name" value="bZIP_Jun"/>
    <property type="match status" value="1"/>
</dbReference>
<dbReference type="GO" id="GO:0042127">
    <property type="term" value="P:regulation of cell population proliferation"/>
    <property type="evidence" value="ECO:0007669"/>
    <property type="project" value="TreeGrafter"/>
</dbReference>
<dbReference type="AlphaFoldDB" id="A0A3B3Q3I3"/>
<reference evidence="7" key="1">
    <citation type="submission" date="2025-08" db="UniProtKB">
        <authorList>
            <consortium name="Ensembl"/>
        </authorList>
    </citation>
    <scope>IDENTIFICATION</scope>
</reference>
<feature type="domain" description="BZIP" evidence="6">
    <location>
        <begin position="315"/>
        <end position="378"/>
    </location>
</feature>
<dbReference type="Ensembl" id="ENSPKIT00000024063.1">
    <property type="protein sequence ID" value="ENSPKIP00000000180.1"/>
    <property type="gene ID" value="ENSPKIG00000018944.1"/>
</dbReference>
<reference evidence="7" key="2">
    <citation type="submission" date="2025-09" db="UniProtKB">
        <authorList>
            <consortium name="Ensembl"/>
        </authorList>
    </citation>
    <scope>IDENTIFICATION</scope>
</reference>
<dbReference type="STRING" id="1676925.ENSPKIP00000000180"/>
<accession>A0A3B3Q3I3</accession>
<evidence type="ECO:0000313" key="8">
    <source>
        <dbReference type="Proteomes" id="UP000261540"/>
    </source>
</evidence>
<evidence type="ECO:0000259" key="6">
    <source>
        <dbReference type="PROSITE" id="PS50217"/>
    </source>
</evidence>
<dbReference type="GeneTree" id="ENSGT00940000165922"/>
<dbReference type="PANTHER" id="PTHR11462">
    <property type="entry name" value="JUN TRANSCRIPTION FACTOR-RELATED"/>
    <property type="match status" value="1"/>
</dbReference>
<dbReference type="GO" id="GO:0051726">
    <property type="term" value="P:regulation of cell cycle"/>
    <property type="evidence" value="ECO:0007669"/>
    <property type="project" value="TreeGrafter"/>
</dbReference>
<dbReference type="PROSITE" id="PS00036">
    <property type="entry name" value="BZIP_BASIC"/>
    <property type="match status" value="1"/>
</dbReference>
<keyword evidence="8" id="KW-1185">Reference proteome</keyword>
<feature type="coiled-coil region" evidence="5">
    <location>
        <begin position="333"/>
        <end position="360"/>
    </location>
</feature>
<dbReference type="InterPro" id="IPR050946">
    <property type="entry name" value="AP-1_TF_bZIP"/>
</dbReference>
<evidence type="ECO:0000256" key="1">
    <source>
        <dbReference type="ARBA" id="ARBA00006882"/>
    </source>
</evidence>
<dbReference type="PRINTS" id="PR00043">
    <property type="entry name" value="LEUZIPPRJUN"/>
</dbReference>
<dbReference type="InterPro" id="IPR002112">
    <property type="entry name" value="Leuzip_Jun"/>
</dbReference>
<dbReference type="SMART" id="SM00338">
    <property type="entry name" value="BRLZ"/>
    <property type="match status" value="1"/>
</dbReference>
<evidence type="ECO:0000256" key="3">
    <source>
        <dbReference type="ARBA" id="ARBA00023125"/>
    </source>
</evidence>